<keyword evidence="1" id="KW-1133">Transmembrane helix</keyword>
<evidence type="ECO:0000313" key="2">
    <source>
        <dbReference type="EMBL" id="KAK9690382.1"/>
    </source>
</evidence>
<feature type="transmembrane region" description="Helical" evidence="1">
    <location>
        <begin position="6"/>
        <end position="29"/>
    </location>
</feature>
<dbReference type="AlphaFoldDB" id="A0AAW1IM18"/>
<name>A0AAW1IM18_SAPOF</name>
<keyword evidence="3" id="KW-1185">Reference proteome</keyword>
<keyword evidence="1" id="KW-0812">Transmembrane</keyword>
<evidence type="ECO:0000256" key="1">
    <source>
        <dbReference type="SAM" id="Phobius"/>
    </source>
</evidence>
<sequence>MSCSVLSSQSVIITTAMAVSGVVILLSLCKIKNLPTIQQLPFNQNSSSLRSCLSSGKLKGNNSKRKKKKVKFAEDVKEEIIEVKKKKNDKIIRTKKMSEFCNMPANRAALYHGILRDRLHRVESY</sequence>
<comment type="caution">
    <text evidence="2">The sequence shown here is derived from an EMBL/GenBank/DDBJ whole genome shotgun (WGS) entry which is preliminary data.</text>
</comment>
<evidence type="ECO:0000313" key="3">
    <source>
        <dbReference type="Proteomes" id="UP001443914"/>
    </source>
</evidence>
<gene>
    <name evidence="2" type="ORF">RND81_09G123700</name>
</gene>
<dbReference type="PANTHER" id="PTHR33564">
    <property type="entry name" value="TRANSMEMBRANE PROTEIN"/>
    <property type="match status" value="1"/>
</dbReference>
<keyword evidence="1" id="KW-0472">Membrane</keyword>
<organism evidence="2 3">
    <name type="scientific">Saponaria officinalis</name>
    <name type="common">Common soapwort</name>
    <name type="synonym">Lychnis saponaria</name>
    <dbReference type="NCBI Taxonomy" id="3572"/>
    <lineage>
        <taxon>Eukaryota</taxon>
        <taxon>Viridiplantae</taxon>
        <taxon>Streptophyta</taxon>
        <taxon>Embryophyta</taxon>
        <taxon>Tracheophyta</taxon>
        <taxon>Spermatophyta</taxon>
        <taxon>Magnoliopsida</taxon>
        <taxon>eudicotyledons</taxon>
        <taxon>Gunneridae</taxon>
        <taxon>Pentapetalae</taxon>
        <taxon>Caryophyllales</taxon>
        <taxon>Caryophyllaceae</taxon>
        <taxon>Caryophylleae</taxon>
        <taxon>Saponaria</taxon>
    </lineage>
</organism>
<dbReference type="Proteomes" id="UP001443914">
    <property type="component" value="Unassembled WGS sequence"/>
</dbReference>
<proteinExistence type="predicted"/>
<protein>
    <submittedName>
        <fullName evidence="2">Uncharacterized protein</fullName>
    </submittedName>
</protein>
<dbReference type="EMBL" id="JBDFQZ010000009">
    <property type="protein sequence ID" value="KAK9690382.1"/>
    <property type="molecule type" value="Genomic_DNA"/>
</dbReference>
<reference evidence="2" key="1">
    <citation type="submission" date="2024-03" db="EMBL/GenBank/DDBJ databases">
        <title>WGS assembly of Saponaria officinalis var. Norfolk2.</title>
        <authorList>
            <person name="Jenkins J."/>
            <person name="Shu S."/>
            <person name="Grimwood J."/>
            <person name="Barry K."/>
            <person name="Goodstein D."/>
            <person name="Schmutz J."/>
            <person name="Leebens-Mack J."/>
            <person name="Osbourn A."/>
        </authorList>
    </citation>
    <scope>NUCLEOTIDE SEQUENCE [LARGE SCALE GENOMIC DNA]</scope>
    <source>
        <strain evidence="2">JIC</strain>
    </source>
</reference>
<dbReference type="PANTHER" id="PTHR33564:SF15">
    <property type="entry name" value="PROTEIN, PUTATIVE-RELATED"/>
    <property type="match status" value="1"/>
</dbReference>
<accession>A0AAW1IM18</accession>